<dbReference type="AlphaFoldDB" id="A0A8S0XSL7"/>
<evidence type="ECO:0000313" key="2">
    <source>
        <dbReference type="EMBL" id="CAA7264931.1"/>
    </source>
</evidence>
<evidence type="ECO:0000313" key="3">
    <source>
        <dbReference type="Proteomes" id="UP000467700"/>
    </source>
</evidence>
<feature type="region of interest" description="Disordered" evidence="1">
    <location>
        <begin position="1"/>
        <end position="44"/>
    </location>
</feature>
<reference evidence="2 3" key="1">
    <citation type="submission" date="2020-01" db="EMBL/GenBank/DDBJ databases">
        <authorList>
            <person name="Gupta K D."/>
        </authorList>
    </citation>
    <scope>NUCLEOTIDE SEQUENCE [LARGE SCALE GENOMIC DNA]</scope>
</reference>
<protein>
    <submittedName>
        <fullName evidence="2">Uncharacterized protein</fullName>
    </submittedName>
</protein>
<dbReference type="EMBL" id="CACVBS010000046">
    <property type="protein sequence ID" value="CAA7264931.1"/>
    <property type="molecule type" value="Genomic_DNA"/>
</dbReference>
<feature type="compositionally biased region" description="Polar residues" evidence="1">
    <location>
        <begin position="228"/>
        <end position="244"/>
    </location>
</feature>
<proteinExistence type="predicted"/>
<dbReference type="Proteomes" id="UP000467700">
    <property type="component" value="Unassembled WGS sequence"/>
</dbReference>
<comment type="caution">
    <text evidence="2">The sequence shown here is derived from an EMBL/GenBank/DDBJ whole genome shotgun (WGS) entry which is preliminary data.</text>
</comment>
<feature type="region of interest" description="Disordered" evidence="1">
    <location>
        <begin position="226"/>
        <end position="245"/>
    </location>
</feature>
<feature type="region of interest" description="Disordered" evidence="1">
    <location>
        <begin position="273"/>
        <end position="302"/>
    </location>
</feature>
<name>A0A8S0XSL7_CYCAE</name>
<feature type="region of interest" description="Disordered" evidence="1">
    <location>
        <begin position="62"/>
        <end position="125"/>
    </location>
</feature>
<feature type="compositionally biased region" description="Low complexity" evidence="1">
    <location>
        <begin position="27"/>
        <end position="41"/>
    </location>
</feature>
<sequence>MGMMVLEDIKPIRSPNELDPSLHDFRTPPSALAASSRRTSAVDASPFGKMKANVLVNCKRTSDSDDMLGRDTVTGEGEPTIGRTGTGLGETHSRRWSLLPGRSGARKSISAPAPGDNGEDKHTAGGRIWGRVSQLLGNLKMSARGRRSSRAGDATQTVDMDAGTALDVEADRRAVRGGSCAGFTADLSMRDINGTTPSRREYADIRDAGTMAIDFLGPLNRKRWSRLSGRSPNTPSAYDSSEPCSHSAIAPWDDETGYPAVVRSGETSFGVNVAGSGVRSGDGRSTFETPGDGGGKAPEPRNALSDSTWAVLVLVGNDGLLSEDNVVENHFRGRAG</sequence>
<gene>
    <name evidence="2" type="ORF">AAE3_LOCUS6956</name>
</gene>
<keyword evidence="3" id="KW-1185">Reference proteome</keyword>
<organism evidence="2 3">
    <name type="scientific">Cyclocybe aegerita</name>
    <name type="common">Black poplar mushroom</name>
    <name type="synonym">Agrocybe aegerita</name>
    <dbReference type="NCBI Taxonomy" id="1973307"/>
    <lineage>
        <taxon>Eukaryota</taxon>
        <taxon>Fungi</taxon>
        <taxon>Dikarya</taxon>
        <taxon>Basidiomycota</taxon>
        <taxon>Agaricomycotina</taxon>
        <taxon>Agaricomycetes</taxon>
        <taxon>Agaricomycetidae</taxon>
        <taxon>Agaricales</taxon>
        <taxon>Agaricineae</taxon>
        <taxon>Bolbitiaceae</taxon>
        <taxon>Cyclocybe</taxon>
    </lineage>
</organism>
<evidence type="ECO:0000256" key="1">
    <source>
        <dbReference type="SAM" id="MobiDB-lite"/>
    </source>
</evidence>
<accession>A0A8S0XSL7</accession>